<keyword evidence="1" id="KW-0472">Membrane</keyword>
<keyword evidence="1" id="KW-1133">Transmembrane helix</keyword>
<dbReference type="GO" id="GO:0016579">
    <property type="term" value="P:protein deubiquitination"/>
    <property type="evidence" value="ECO:0007669"/>
    <property type="project" value="InterPro"/>
</dbReference>
<dbReference type="PANTHER" id="PTHR24006">
    <property type="entry name" value="UBIQUITIN CARBOXYL-TERMINAL HYDROLASE"/>
    <property type="match status" value="1"/>
</dbReference>
<name>D8M0Y3_BLAHO</name>
<dbReference type="PROSITE" id="PS00973">
    <property type="entry name" value="USP_2"/>
    <property type="match status" value="1"/>
</dbReference>
<dbReference type="GeneID" id="24923168"/>
<dbReference type="GO" id="GO:0005829">
    <property type="term" value="C:cytosol"/>
    <property type="evidence" value="ECO:0007669"/>
    <property type="project" value="TreeGrafter"/>
</dbReference>
<reference evidence="3" key="1">
    <citation type="submission" date="2010-02" db="EMBL/GenBank/DDBJ databases">
        <title>Sequencing and annotation of the Blastocystis hominis genome.</title>
        <authorList>
            <person name="Wincker P."/>
        </authorList>
    </citation>
    <scope>NUCLEOTIDE SEQUENCE</scope>
    <source>
        <strain evidence="3">Singapore isolate B</strain>
    </source>
</reference>
<dbReference type="InterPro" id="IPR028889">
    <property type="entry name" value="USP"/>
</dbReference>
<evidence type="ECO:0000313" key="3">
    <source>
        <dbReference type="EMBL" id="CBK21722.2"/>
    </source>
</evidence>
<evidence type="ECO:0000256" key="1">
    <source>
        <dbReference type="SAM" id="Phobius"/>
    </source>
</evidence>
<dbReference type="AlphaFoldDB" id="D8M0Y3"/>
<dbReference type="RefSeq" id="XP_012895770.1">
    <property type="nucleotide sequence ID" value="XM_013040316.1"/>
</dbReference>
<dbReference type="OrthoDB" id="292964at2759"/>
<dbReference type="InterPro" id="IPR001394">
    <property type="entry name" value="Peptidase_C19_UCH"/>
</dbReference>
<dbReference type="GO" id="GO:0004843">
    <property type="term" value="F:cysteine-type deubiquitinase activity"/>
    <property type="evidence" value="ECO:0007669"/>
    <property type="project" value="InterPro"/>
</dbReference>
<dbReference type="InterPro" id="IPR050164">
    <property type="entry name" value="Peptidase_C19"/>
</dbReference>
<gene>
    <name evidence="3" type="ORF">GSBLH_T00007044001</name>
</gene>
<dbReference type="Proteomes" id="UP000008312">
    <property type="component" value="Unassembled WGS sequence"/>
</dbReference>
<dbReference type="EMBL" id="FN668644">
    <property type="protein sequence ID" value="CBK21722.2"/>
    <property type="molecule type" value="Genomic_DNA"/>
</dbReference>
<dbReference type="InterPro" id="IPR018200">
    <property type="entry name" value="USP_CS"/>
</dbReference>
<dbReference type="InterPro" id="IPR038765">
    <property type="entry name" value="Papain-like_cys_pep_sf"/>
</dbReference>
<dbReference type="PROSITE" id="PS50235">
    <property type="entry name" value="USP_3"/>
    <property type="match status" value="1"/>
</dbReference>
<sequence length="330" mass="36706">MVGAGVSLISFNMTIRPAAPRRALRDGFSLEEGLQSEATGQNARLLEACRECGETAGLSQSVRFGALPPILAVQLERFDVSFVTARVVREGKPRNEPRYVRRKVGDAVAFPTRGLDLRSWAGDEAAVYDLVCVCNHSGTADSGHYYAYCCDEMDGERRWFSYNDDLVVEIGETEVVTPDAYLLFYRRTDCQHDVYAAMKELVAPLPAQPDPVSNRGEPEMVEMGKPFSTYSAARSVGVISSLMCIEDIQGYKNIGGKNMSKKNRMVSWRRTSQSIDRTDRLSLKTGEVVMKPELESDEWKKFCADKKKLKSTVLYTLGGIAILGLLIMKN</sequence>
<keyword evidence="1" id="KW-0812">Transmembrane</keyword>
<dbReference type="SUPFAM" id="SSF54001">
    <property type="entry name" value="Cysteine proteinases"/>
    <property type="match status" value="1"/>
</dbReference>
<dbReference type="Gene3D" id="3.90.70.10">
    <property type="entry name" value="Cysteine proteinases"/>
    <property type="match status" value="1"/>
</dbReference>
<feature type="domain" description="USP" evidence="2">
    <location>
        <begin position="1"/>
        <end position="188"/>
    </location>
</feature>
<feature type="transmembrane region" description="Helical" evidence="1">
    <location>
        <begin position="312"/>
        <end position="328"/>
    </location>
</feature>
<keyword evidence="4" id="KW-1185">Reference proteome</keyword>
<proteinExistence type="predicted"/>
<protein>
    <recommendedName>
        <fullName evidence="2">USP domain-containing protein</fullName>
    </recommendedName>
</protein>
<dbReference type="InParanoid" id="D8M0Y3"/>
<organism evidence="3">
    <name type="scientific">Blastocystis hominis</name>
    <dbReference type="NCBI Taxonomy" id="12968"/>
    <lineage>
        <taxon>Eukaryota</taxon>
        <taxon>Sar</taxon>
        <taxon>Stramenopiles</taxon>
        <taxon>Bigyra</taxon>
        <taxon>Opalozoa</taxon>
        <taxon>Opalinata</taxon>
        <taxon>Blastocystidae</taxon>
        <taxon>Blastocystis</taxon>
    </lineage>
</organism>
<accession>D8M0Y3</accession>
<dbReference type="Pfam" id="PF00443">
    <property type="entry name" value="UCH"/>
    <property type="match status" value="1"/>
</dbReference>
<evidence type="ECO:0000313" key="4">
    <source>
        <dbReference type="Proteomes" id="UP000008312"/>
    </source>
</evidence>
<evidence type="ECO:0000259" key="2">
    <source>
        <dbReference type="PROSITE" id="PS50235"/>
    </source>
</evidence>
<dbReference type="GO" id="GO:0005634">
    <property type="term" value="C:nucleus"/>
    <property type="evidence" value="ECO:0007669"/>
    <property type="project" value="TreeGrafter"/>
</dbReference>
<dbReference type="MEROPS" id="C19.013"/>